<feature type="transmembrane region" description="Helical" evidence="6">
    <location>
        <begin position="44"/>
        <end position="66"/>
    </location>
</feature>
<feature type="transmembrane region" description="Helical" evidence="6">
    <location>
        <begin position="12"/>
        <end position="32"/>
    </location>
</feature>
<evidence type="ECO:0000313" key="8">
    <source>
        <dbReference type="Proteomes" id="UP000236845"/>
    </source>
</evidence>
<keyword evidence="2" id="KW-1003">Cell membrane</keyword>
<protein>
    <submittedName>
        <fullName evidence="7">Uncharacterized protein</fullName>
    </submittedName>
</protein>
<evidence type="ECO:0000256" key="4">
    <source>
        <dbReference type="ARBA" id="ARBA00022989"/>
    </source>
</evidence>
<feature type="transmembrane region" description="Helical" evidence="6">
    <location>
        <begin position="323"/>
        <end position="346"/>
    </location>
</feature>
<feature type="transmembrane region" description="Helical" evidence="6">
    <location>
        <begin position="291"/>
        <end position="311"/>
    </location>
</feature>
<feature type="transmembrane region" description="Helical" evidence="6">
    <location>
        <begin position="258"/>
        <end position="279"/>
    </location>
</feature>
<dbReference type="PANTHER" id="PTHR30250:SF11">
    <property type="entry name" value="O-ANTIGEN TRANSPORTER-RELATED"/>
    <property type="match status" value="1"/>
</dbReference>
<reference evidence="8" key="1">
    <citation type="submission" date="2017-09" db="EMBL/GenBank/DDBJ databases">
        <title>Depth-based differentiation of microbial function through sediment-hosted aquifers and enrichment of novel symbionts in the deep terrestrial subsurface.</title>
        <authorList>
            <person name="Probst A.J."/>
            <person name="Ladd B."/>
            <person name="Jarett J.K."/>
            <person name="Geller-Mcgrath D.E."/>
            <person name="Sieber C.M.K."/>
            <person name="Emerson J.B."/>
            <person name="Anantharaman K."/>
            <person name="Thomas B.C."/>
            <person name="Malmstrom R."/>
            <person name="Stieglmeier M."/>
            <person name="Klingl A."/>
            <person name="Woyke T."/>
            <person name="Ryan C.M."/>
            <person name="Banfield J.F."/>
        </authorList>
    </citation>
    <scope>NUCLEOTIDE SEQUENCE [LARGE SCALE GENOMIC DNA]</scope>
</reference>
<dbReference type="AlphaFoldDB" id="A0A2H0YRX0"/>
<keyword evidence="3 6" id="KW-0812">Transmembrane</keyword>
<dbReference type="Proteomes" id="UP000236845">
    <property type="component" value="Unassembled WGS sequence"/>
</dbReference>
<sequence>MSLTRKLALNSAVQIIGKVFSTILGLIVIGIITRALGPAKFGHYTIALAFLQIFGVLVDMGLYIVLIKKISEDEAHADQWASTAFTMRLYTALIFLALAPLVGLLTGYPGDVKTAIAIATLSTFAVTVNQVLVGVFQKALRMDKVAISELAGRLVLLVLTIWVARIHPTVPWVMWTVAAGALTNMLLSFIFSRNFVKIRFKIDKEKAKIIFKEGWPIALSIAFNLVYFKADTIILSVVRPDSEVGFYGSAYKVLEVLTTFPAMFAGLITPILAAAYAARDFSRFQMVIQKVFDNLLLLAMPLALGTGFVAYQVMRLVGGPEYVAAAPALTILMIAAACIFFGNLFANAVVTVNVQRKMLFGYGTVAVGSLVGYLLTIPRFGMIGAAMMTVASELAITITAAYLVFRATQTKLNYKIITKNFLACAPMVILLALTPNLNLILRLIIAVVGYVFGLLLLGIFPKQLFKEIINRTDYANRN</sequence>
<feature type="transmembrane region" description="Helical" evidence="6">
    <location>
        <begin position="87"/>
        <end position="108"/>
    </location>
</feature>
<feature type="transmembrane region" description="Helical" evidence="6">
    <location>
        <begin position="382"/>
        <end position="404"/>
    </location>
</feature>
<gene>
    <name evidence="7" type="ORF">COT26_00205</name>
</gene>
<name>A0A2H0YRX0_9BACT</name>
<feature type="transmembrane region" description="Helical" evidence="6">
    <location>
        <begin position="217"/>
        <end position="238"/>
    </location>
</feature>
<evidence type="ECO:0000313" key="7">
    <source>
        <dbReference type="EMBL" id="PIS41029.1"/>
    </source>
</evidence>
<dbReference type="GO" id="GO:0005886">
    <property type="term" value="C:plasma membrane"/>
    <property type="evidence" value="ECO:0007669"/>
    <property type="project" value="UniProtKB-SubCell"/>
</dbReference>
<feature type="transmembrane region" description="Helical" evidence="6">
    <location>
        <begin position="358"/>
        <end position="376"/>
    </location>
</feature>
<evidence type="ECO:0000256" key="1">
    <source>
        <dbReference type="ARBA" id="ARBA00004651"/>
    </source>
</evidence>
<evidence type="ECO:0000256" key="6">
    <source>
        <dbReference type="SAM" id="Phobius"/>
    </source>
</evidence>
<evidence type="ECO:0000256" key="2">
    <source>
        <dbReference type="ARBA" id="ARBA00022475"/>
    </source>
</evidence>
<keyword evidence="4 6" id="KW-1133">Transmembrane helix</keyword>
<organism evidence="7 8">
    <name type="scientific">Candidatus Kerfeldbacteria bacterium CG08_land_8_20_14_0_20_43_14</name>
    <dbReference type="NCBI Taxonomy" id="2014246"/>
    <lineage>
        <taxon>Bacteria</taxon>
        <taxon>Candidatus Kerfeldiibacteriota</taxon>
    </lineage>
</organism>
<accession>A0A2H0YRX0</accession>
<dbReference type="Pfam" id="PF01943">
    <property type="entry name" value="Polysacc_synt"/>
    <property type="match status" value="1"/>
</dbReference>
<feature type="transmembrane region" description="Helical" evidence="6">
    <location>
        <begin position="439"/>
        <end position="460"/>
    </location>
</feature>
<dbReference type="CDD" id="cd13128">
    <property type="entry name" value="MATE_Wzx_like"/>
    <property type="match status" value="1"/>
</dbReference>
<dbReference type="InterPro" id="IPR050833">
    <property type="entry name" value="Poly_Biosynth_Transport"/>
</dbReference>
<comment type="subcellular location">
    <subcellularLocation>
        <location evidence="1">Cell membrane</location>
        <topology evidence="1">Multi-pass membrane protein</topology>
    </subcellularLocation>
</comment>
<dbReference type="EMBL" id="PEXW01000004">
    <property type="protein sequence ID" value="PIS41029.1"/>
    <property type="molecule type" value="Genomic_DNA"/>
</dbReference>
<dbReference type="PANTHER" id="PTHR30250">
    <property type="entry name" value="PST FAMILY PREDICTED COLANIC ACID TRANSPORTER"/>
    <property type="match status" value="1"/>
</dbReference>
<proteinExistence type="predicted"/>
<feature type="transmembrane region" description="Helical" evidence="6">
    <location>
        <begin position="145"/>
        <end position="166"/>
    </location>
</feature>
<feature type="transmembrane region" description="Helical" evidence="6">
    <location>
        <begin position="172"/>
        <end position="196"/>
    </location>
</feature>
<evidence type="ECO:0000256" key="3">
    <source>
        <dbReference type="ARBA" id="ARBA00022692"/>
    </source>
</evidence>
<dbReference type="InterPro" id="IPR002797">
    <property type="entry name" value="Polysacc_synth"/>
</dbReference>
<keyword evidence="5 6" id="KW-0472">Membrane</keyword>
<feature type="transmembrane region" description="Helical" evidence="6">
    <location>
        <begin position="416"/>
        <end position="433"/>
    </location>
</feature>
<feature type="transmembrane region" description="Helical" evidence="6">
    <location>
        <begin position="114"/>
        <end position="133"/>
    </location>
</feature>
<evidence type="ECO:0000256" key="5">
    <source>
        <dbReference type="ARBA" id="ARBA00023136"/>
    </source>
</evidence>
<comment type="caution">
    <text evidence="7">The sequence shown here is derived from an EMBL/GenBank/DDBJ whole genome shotgun (WGS) entry which is preliminary data.</text>
</comment>